<evidence type="ECO:0000256" key="9">
    <source>
        <dbReference type="ARBA" id="ARBA00023098"/>
    </source>
</evidence>
<evidence type="ECO:0000256" key="10">
    <source>
        <dbReference type="ARBA" id="ARBA00023136"/>
    </source>
</evidence>
<comment type="caution">
    <text evidence="13">The sequence shown here is derived from an EMBL/GenBank/DDBJ whole genome shotgun (WGS) entry which is preliminary data.</text>
</comment>
<evidence type="ECO:0000256" key="11">
    <source>
        <dbReference type="SAM" id="Phobius"/>
    </source>
</evidence>
<dbReference type="GO" id="GO:0006629">
    <property type="term" value="P:lipid metabolic process"/>
    <property type="evidence" value="ECO:0007669"/>
    <property type="project" value="UniProtKB-KW"/>
</dbReference>
<evidence type="ECO:0000313" key="13">
    <source>
        <dbReference type="EMBL" id="KAL3692126.1"/>
    </source>
</evidence>
<dbReference type="EMBL" id="JBJQOH010000003">
    <property type="protein sequence ID" value="KAL3692126.1"/>
    <property type="molecule type" value="Genomic_DNA"/>
</dbReference>
<dbReference type="InterPro" id="IPR001199">
    <property type="entry name" value="Cyt_B5-like_heme/steroid-bd"/>
</dbReference>
<dbReference type="Pfam" id="PF00173">
    <property type="entry name" value="Cyt-b5"/>
    <property type="match status" value="1"/>
</dbReference>
<evidence type="ECO:0000259" key="12">
    <source>
        <dbReference type="PROSITE" id="PS50255"/>
    </source>
</evidence>
<name>A0ABD3HPR6_9MARC</name>
<evidence type="ECO:0000256" key="1">
    <source>
        <dbReference type="ARBA" id="ARBA00004141"/>
    </source>
</evidence>
<evidence type="ECO:0000256" key="5">
    <source>
        <dbReference type="ARBA" id="ARBA00022723"/>
    </source>
</evidence>
<dbReference type="InterPro" id="IPR012171">
    <property type="entry name" value="Fatty_acid_desaturase"/>
</dbReference>
<dbReference type="Proteomes" id="UP001633002">
    <property type="component" value="Unassembled WGS sequence"/>
</dbReference>
<evidence type="ECO:0000256" key="2">
    <source>
        <dbReference type="ARBA" id="ARBA00009295"/>
    </source>
</evidence>
<dbReference type="PIRSF" id="PIRSF015921">
    <property type="entry name" value="FA_sphinglp_des"/>
    <property type="match status" value="1"/>
</dbReference>
<feature type="domain" description="Cytochrome b5 heme-binding" evidence="12">
    <location>
        <begin position="48"/>
        <end position="122"/>
    </location>
</feature>
<keyword evidence="3" id="KW-0349">Heme</keyword>
<dbReference type="Pfam" id="PF00487">
    <property type="entry name" value="FA_desaturase"/>
    <property type="match status" value="1"/>
</dbReference>
<protein>
    <recommendedName>
        <fullName evidence="12">Cytochrome b5 heme-binding domain-containing protein</fullName>
    </recommendedName>
</protein>
<comment type="similarity">
    <text evidence="2">Belongs to the fatty acid desaturase type 1 family.</text>
</comment>
<evidence type="ECO:0000256" key="6">
    <source>
        <dbReference type="ARBA" id="ARBA00022989"/>
    </source>
</evidence>
<keyword evidence="5" id="KW-0479">Metal-binding</keyword>
<keyword evidence="6 11" id="KW-1133">Transmembrane helix</keyword>
<dbReference type="GO" id="GO:0016020">
    <property type="term" value="C:membrane"/>
    <property type="evidence" value="ECO:0007669"/>
    <property type="project" value="UniProtKB-SubCell"/>
</dbReference>
<feature type="transmembrane region" description="Helical" evidence="11">
    <location>
        <begin position="344"/>
        <end position="368"/>
    </location>
</feature>
<feature type="transmembrane region" description="Helical" evidence="11">
    <location>
        <begin position="288"/>
        <end position="307"/>
    </location>
</feature>
<dbReference type="GO" id="GO:0046872">
    <property type="term" value="F:metal ion binding"/>
    <property type="evidence" value="ECO:0007669"/>
    <property type="project" value="UniProtKB-KW"/>
</dbReference>
<dbReference type="SMART" id="SM01117">
    <property type="entry name" value="Cyt-b5"/>
    <property type="match status" value="1"/>
</dbReference>
<evidence type="ECO:0000256" key="7">
    <source>
        <dbReference type="ARBA" id="ARBA00023002"/>
    </source>
</evidence>
<comment type="subcellular location">
    <subcellularLocation>
        <location evidence="1">Membrane</location>
        <topology evidence="1">Multi-pass membrane protein</topology>
    </subcellularLocation>
</comment>
<dbReference type="GO" id="GO:0016717">
    <property type="term" value="F:oxidoreductase activity, acting on paired donors, with oxidation of a pair of donors resulting in the reduction of molecular oxygen to two molecules of water"/>
    <property type="evidence" value="ECO:0007669"/>
    <property type="project" value="UniProtKB-ARBA"/>
</dbReference>
<dbReference type="PROSITE" id="PS50255">
    <property type="entry name" value="CYTOCHROME_B5_2"/>
    <property type="match status" value="1"/>
</dbReference>
<keyword evidence="9" id="KW-0443">Lipid metabolism</keyword>
<dbReference type="FunFam" id="3.10.120.10:FF:000007">
    <property type="entry name" value="Sulfite oxidase, mitochondrial"/>
    <property type="match status" value="1"/>
</dbReference>
<keyword evidence="4 11" id="KW-0812">Transmembrane</keyword>
<dbReference type="PANTHER" id="PTHR19353">
    <property type="entry name" value="FATTY ACID DESATURASE 2"/>
    <property type="match status" value="1"/>
</dbReference>
<accession>A0ABD3HPR6</accession>
<reference evidence="13 14" key="1">
    <citation type="submission" date="2024-09" db="EMBL/GenBank/DDBJ databases">
        <title>Chromosome-scale assembly of Riccia sorocarpa.</title>
        <authorList>
            <person name="Paukszto L."/>
        </authorList>
    </citation>
    <scope>NUCLEOTIDE SEQUENCE [LARGE SCALE GENOMIC DNA]</scope>
    <source>
        <strain evidence="13">LP-2024</strain>
        <tissue evidence="13">Aerial parts of the thallus</tissue>
    </source>
</reference>
<evidence type="ECO:0000313" key="14">
    <source>
        <dbReference type="Proteomes" id="UP001633002"/>
    </source>
</evidence>
<keyword evidence="8" id="KW-0408">Iron</keyword>
<dbReference type="Gene3D" id="3.10.120.10">
    <property type="entry name" value="Cytochrome b5-like heme/steroid binding domain"/>
    <property type="match status" value="1"/>
</dbReference>
<dbReference type="InterPro" id="IPR036400">
    <property type="entry name" value="Cyt_B5-like_heme/steroid_sf"/>
</dbReference>
<evidence type="ECO:0000256" key="4">
    <source>
        <dbReference type="ARBA" id="ARBA00022692"/>
    </source>
</evidence>
<keyword evidence="14" id="KW-1185">Reference proteome</keyword>
<dbReference type="CDD" id="cd03506">
    <property type="entry name" value="Delta6-FADS-like"/>
    <property type="match status" value="1"/>
</dbReference>
<proteinExistence type="inferred from homology"/>
<organism evidence="13 14">
    <name type="scientific">Riccia sorocarpa</name>
    <dbReference type="NCBI Taxonomy" id="122646"/>
    <lineage>
        <taxon>Eukaryota</taxon>
        <taxon>Viridiplantae</taxon>
        <taxon>Streptophyta</taxon>
        <taxon>Embryophyta</taxon>
        <taxon>Marchantiophyta</taxon>
        <taxon>Marchantiopsida</taxon>
        <taxon>Marchantiidae</taxon>
        <taxon>Marchantiales</taxon>
        <taxon>Ricciaceae</taxon>
        <taxon>Riccia</taxon>
    </lineage>
</organism>
<dbReference type="AlphaFoldDB" id="A0ABD3HPR6"/>
<feature type="transmembrane region" description="Helical" evidence="11">
    <location>
        <begin position="153"/>
        <end position="172"/>
    </location>
</feature>
<gene>
    <name evidence="13" type="ORF">R1sor_005777</name>
</gene>
<sequence>MASMTTTVTETFWSKWSSNSTLNFVTRKAQIAEPLKDEKSIRDDEIPEGFFTEEEVSRHSSPRDCWIIINDKVYDVSKFAEKHPGGPIIFTQAGRNATDSFRLFHTAKAWQQLQEFHIGDLYNPEPVSELLKDYRELRSLLLRSQMFKCSKAYYVYKAVTNFALLAASMAVISWSTTFWAVLLSSFLMGLFLQQCGWVAHDFAHNQVFEPRSSSGFLGGLFWGNVAQGFSLGWWKTKHNVHHAVTNECDEKYQPIDPDIDTLPLLAWSNEILATVDDRFIRSIISKQHLMFFPLLFLARLSWLYSSWAHVSSFDMHKSVRRAEKATLLAHYAGTLAIPLSFLPVSQAICWVILAELFSGFFLSVVFVVSHNGMELYNDPRDFVTAQLCSTRNIKNQFFYDWFSGGLNWQIEHHLFPTIPRHNLHKVEPYVKALCAKHGLMYEEISLVSAVASSFYRLRDVAAVARTSLQTSGRCDFGGAQLEQRTSRR</sequence>
<keyword evidence="10 11" id="KW-0472">Membrane</keyword>
<keyword evidence="7" id="KW-0560">Oxidoreductase</keyword>
<dbReference type="PANTHER" id="PTHR19353:SF88">
    <property type="entry name" value="DELTA(5) FATTY ACID DESATURASE FAT-4"/>
    <property type="match status" value="1"/>
</dbReference>
<dbReference type="InterPro" id="IPR005804">
    <property type="entry name" value="FA_desaturase_dom"/>
</dbReference>
<evidence type="ECO:0000256" key="3">
    <source>
        <dbReference type="ARBA" id="ARBA00022617"/>
    </source>
</evidence>
<dbReference type="SUPFAM" id="SSF55856">
    <property type="entry name" value="Cytochrome b5-like heme/steroid binding domain"/>
    <property type="match status" value="1"/>
</dbReference>
<evidence type="ECO:0000256" key="8">
    <source>
        <dbReference type="ARBA" id="ARBA00023004"/>
    </source>
</evidence>